<organism evidence="2 3">
    <name type="scientific">Ruegeria halocynthiae</name>
    <dbReference type="NCBI Taxonomy" id="985054"/>
    <lineage>
        <taxon>Bacteria</taxon>
        <taxon>Pseudomonadati</taxon>
        <taxon>Pseudomonadota</taxon>
        <taxon>Alphaproteobacteria</taxon>
        <taxon>Rhodobacterales</taxon>
        <taxon>Roseobacteraceae</taxon>
        <taxon>Ruegeria</taxon>
    </lineage>
</organism>
<dbReference type="STRING" id="985054.SAMN05444358_102221"/>
<feature type="coiled-coil region" evidence="1">
    <location>
        <begin position="29"/>
        <end position="56"/>
    </location>
</feature>
<accession>A0A1H2YD10</accession>
<evidence type="ECO:0000313" key="2">
    <source>
        <dbReference type="EMBL" id="SDX02419.1"/>
    </source>
</evidence>
<dbReference type="InterPro" id="IPR045514">
    <property type="entry name" value="DUF6478"/>
</dbReference>
<dbReference type="Proteomes" id="UP000183400">
    <property type="component" value="Unassembled WGS sequence"/>
</dbReference>
<dbReference type="Pfam" id="PF20086">
    <property type="entry name" value="DUF6478"/>
    <property type="match status" value="1"/>
</dbReference>
<keyword evidence="3" id="KW-1185">Reference proteome</keyword>
<dbReference type="AlphaFoldDB" id="A0A1H2YD10"/>
<dbReference type="EMBL" id="FNNP01000002">
    <property type="protein sequence ID" value="SDX02419.1"/>
    <property type="molecule type" value="Genomic_DNA"/>
</dbReference>
<protein>
    <submittedName>
        <fullName evidence="2">Uncharacterized protein</fullName>
    </submittedName>
</protein>
<evidence type="ECO:0000313" key="3">
    <source>
        <dbReference type="Proteomes" id="UP000183400"/>
    </source>
</evidence>
<reference evidence="3" key="1">
    <citation type="submission" date="2016-10" db="EMBL/GenBank/DDBJ databases">
        <authorList>
            <person name="Varghese N."/>
            <person name="Submissions S."/>
        </authorList>
    </citation>
    <scope>NUCLEOTIDE SEQUENCE [LARGE SCALE GENOMIC DNA]</scope>
    <source>
        <strain evidence="3">DSM 27839</strain>
    </source>
</reference>
<proteinExistence type="predicted"/>
<gene>
    <name evidence="2" type="ORF">SAMN05444358_102221</name>
</gene>
<name>A0A1H2YD10_9RHOB</name>
<evidence type="ECO:0000256" key="1">
    <source>
        <dbReference type="SAM" id="Coils"/>
    </source>
</evidence>
<keyword evidence="1" id="KW-0175">Coiled coil</keyword>
<dbReference type="RefSeq" id="WP_074736738.1">
    <property type="nucleotide sequence ID" value="NZ_FNNP01000002.1"/>
</dbReference>
<dbReference type="OrthoDB" id="7827015at2"/>
<sequence>MGKFLDRYIQRKALGRWQRAVHELDQAALPELRRQRDEARRLRGQLEQVIQKADSRLVQPLIGANQFSKPLGTDWSWRPDLWRTPLIRKGIASASRKARLDGQVTLFHDCSQTEIGMQQIRNRGDKDLAPFSLAIEVFDFQGSFLSLSVELPSDAAMKLTRQHLIRVETLVECERSTVVIARLNIQHGPNAEQVLRELDLSAPATAVDFDLAHLKLNERRLEKLWLDLIIDQPAMNRVVFRDLTFCRYHRADL</sequence>